<dbReference type="EMBL" id="FMKA01000004">
    <property type="protein sequence ID" value="SCP96283.1"/>
    <property type="molecule type" value="Genomic_DNA"/>
</dbReference>
<evidence type="ECO:0000313" key="5">
    <source>
        <dbReference type="Proteomes" id="UP000199315"/>
    </source>
</evidence>
<dbReference type="InterPro" id="IPR029063">
    <property type="entry name" value="SAM-dependent_MTases_sf"/>
</dbReference>
<dbReference type="InterPro" id="IPR051203">
    <property type="entry name" value="Polysaccharide_Synthase-Rel"/>
</dbReference>
<accession>A0A1D3TRF1</accession>
<dbReference type="SUPFAM" id="SSF51735">
    <property type="entry name" value="NAD(P)-binding Rossmann-fold domains"/>
    <property type="match status" value="1"/>
</dbReference>
<name>A0A1D3TRF1_9FIRM</name>
<dbReference type="CDD" id="cd05237">
    <property type="entry name" value="UDP_invert_4-6DH_SDR_e"/>
    <property type="match status" value="1"/>
</dbReference>
<evidence type="ECO:0000256" key="2">
    <source>
        <dbReference type="SAM" id="Phobius"/>
    </source>
</evidence>
<keyword evidence="2" id="KW-0812">Transmembrane</keyword>
<feature type="transmembrane region" description="Helical" evidence="2">
    <location>
        <begin position="24"/>
        <end position="45"/>
    </location>
</feature>
<gene>
    <name evidence="4" type="ORF">SAMN05421730_100463</name>
</gene>
<dbReference type="Proteomes" id="UP000199315">
    <property type="component" value="Unassembled WGS sequence"/>
</dbReference>
<keyword evidence="2" id="KW-0472">Membrane</keyword>
<keyword evidence="5" id="KW-1185">Reference proteome</keyword>
<protein>
    <submittedName>
        <fullName evidence="4">NDP-sugar epimerase, includes UDP-GlcNAc-inverting 4,6-dehydratase FlaA1 and capsular polysaccharide biosynthesis protein EpsC</fullName>
    </submittedName>
</protein>
<dbReference type="InterPro" id="IPR036291">
    <property type="entry name" value="NAD(P)-bd_dom_sf"/>
</dbReference>
<feature type="transmembrane region" description="Helical" evidence="2">
    <location>
        <begin position="95"/>
        <end position="113"/>
    </location>
</feature>
<dbReference type="RefSeq" id="WP_091231337.1">
    <property type="nucleotide sequence ID" value="NZ_FMKA01000004.1"/>
</dbReference>
<evidence type="ECO:0000313" key="4">
    <source>
        <dbReference type="EMBL" id="SCP96283.1"/>
    </source>
</evidence>
<dbReference type="Gene3D" id="3.40.50.720">
    <property type="entry name" value="NAD(P)-binding Rossmann-like Domain"/>
    <property type="match status" value="2"/>
</dbReference>
<reference evidence="4 5" key="1">
    <citation type="submission" date="2016-09" db="EMBL/GenBank/DDBJ databases">
        <authorList>
            <person name="Capua I."/>
            <person name="De Benedictis P."/>
            <person name="Joannis T."/>
            <person name="Lombin L.H."/>
            <person name="Cattoli G."/>
        </authorList>
    </citation>
    <scope>NUCLEOTIDE SEQUENCE [LARGE SCALE GENOMIC DNA]</scope>
    <source>
        <strain evidence="4 5">GluBS11</strain>
    </source>
</reference>
<sequence length="636" mass="71045">MKRKWINRFLEALKRGASAICKKVLRLLLVDISIIAVAYFAALFLRFDGSVPSYYVNMLADKMPMILSTYVLAFIGFGLYTRLWGYAGISDFLKVFYGNVAASVLTAVWGYLLSWQLPVSIYLIGWMTCFLSTVMIRVLYRLLGSKLYEEGGEDTIECPRVRVMIIGAGATGDILIREMMETKSKHIPVVVVDDDKDKVGSSLNSVRVRGDRHEIPKLVEEYRVDEIIIAIPSASLEEKKEIAEICMQTGKKVKRTPPLHELIDGDVSMKTVKEVSIYDLLGREEISLNDAEVFQYIKGKTVLVTGGGGSIGSEICRQIAKLGVGRLIIFDIYENNAYNLQQELKMAYGASLDLVTLIGSVREKERLESVFRDYSPQIVFHAAAHKHVPLMEESPYEAFKNNVFGTLNVVRTAHEFGVESMTLISTDKAVNPTNIMGATKRIAELIIQNYSSISSTKFAAVRFGNVLGSNGSVIPLFKKQIEQGGPVTVTHPDIIRYFMTIPEASKLVIRAGALAKGGEIFILDMGKPVKIVDLATSLIRLSGYEPNKDIMITFTGLRPGEKLYEELLLSEEGLTATHISKIFVAKPAEYDPEFERKIEHLRHVVENKDENLVDVIEYMIGYNIKKTRNYEGGSPS</sequence>
<dbReference type="SUPFAM" id="SSF53335">
    <property type="entry name" value="S-adenosyl-L-methionine-dependent methyltransferases"/>
    <property type="match status" value="1"/>
</dbReference>
<dbReference type="STRING" id="1619234.SAMN05421730_100463"/>
<dbReference type="OrthoDB" id="9803111at2"/>
<evidence type="ECO:0000259" key="3">
    <source>
        <dbReference type="Pfam" id="PF02719"/>
    </source>
</evidence>
<dbReference type="PANTHER" id="PTHR43318">
    <property type="entry name" value="UDP-N-ACETYLGLUCOSAMINE 4,6-DEHYDRATASE"/>
    <property type="match status" value="1"/>
</dbReference>
<dbReference type="Pfam" id="PF02719">
    <property type="entry name" value="Polysacc_synt_2"/>
    <property type="match status" value="1"/>
</dbReference>
<comment type="similarity">
    <text evidence="1">Belongs to the polysaccharide synthase family.</text>
</comment>
<dbReference type="Pfam" id="PF13727">
    <property type="entry name" value="CoA_binding_3"/>
    <property type="match status" value="1"/>
</dbReference>
<organism evidence="4 5">
    <name type="scientific">Anaerobium acetethylicum</name>
    <dbReference type="NCBI Taxonomy" id="1619234"/>
    <lineage>
        <taxon>Bacteria</taxon>
        <taxon>Bacillati</taxon>
        <taxon>Bacillota</taxon>
        <taxon>Clostridia</taxon>
        <taxon>Lachnospirales</taxon>
        <taxon>Lachnospiraceae</taxon>
        <taxon>Anaerobium</taxon>
    </lineage>
</organism>
<dbReference type="InterPro" id="IPR003869">
    <property type="entry name" value="Polysac_CapD-like"/>
</dbReference>
<feature type="domain" description="Polysaccharide biosynthesis protein CapD-like" evidence="3">
    <location>
        <begin position="302"/>
        <end position="586"/>
    </location>
</feature>
<evidence type="ECO:0000256" key="1">
    <source>
        <dbReference type="ARBA" id="ARBA00007430"/>
    </source>
</evidence>
<dbReference type="PANTHER" id="PTHR43318:SF1">
    <property type="entry name" value="POLYSACCHARIDE BIOSYNTHESIS PROTEIN EPSC-RELATED"/>
    <property type="match status" value="1"/>
</dbReference>
<keyword evidence="2" id="KW-1133">Transmembrane helix</keyword>
<feature type="transmembrane region" description="Helical" evidence="2">
    <location>
        <begin position="65"/>
        <end position="83"/>
    </location>
</feature>
<proteinExistence type="inferred from homology"/>
<dbReference type="AlphaFoldDB" id="A0A1D3TRF1"/>